<keyword evidence="3" id="KW-1185">Reference proteome</keyword>
<proteinExistence type="predicted"/>
<dbReference type="Proteomes" id="UP001598130">
    <property type="component" value="Unassembled WGS sequence"/>
</dbReference>
<sequence>MSETRRWRLGALVAGSVLAHAGVLAILTANRPQPRLYEGPAVFDMTMAPRITTTPQEVTRPRQQLRPRPSRSRPEDLSVAPLVVPQALPPALPATTPPSLTPQLSAALRRGLGCANIASAGLSQAERDACLERLGQGAKDAPPFRSGLSAGKQALQDAADARRKTYRDYREGPIPPGLSRSDAAGGLTGLGGTGHKTTVPF</sequence>
<evidence type="ECO:0000313" key="2">
    <source>
        <dbReference type="EMBL" id="MFD3265970.1"/>
    </source>
</evidence>
<feature type="region of interest" description="Disordered" evidence="1">
    <location>
        <begin position="51"/>
        <end position="77"/>
    </location>
</feature>
<protein>
    <submittedName>
        <fullName evidence="2">Uncharacterized protein</fullName>
    </submittedName>
</protein>
<gene>
    <name evidence="2" type="ORF">OCL97_18590</name>
</gene>
<reference evidence="2 3" key="1">
    <citation type="submission" date="2022-09" db="EMBL/GenBank/DDBJ databases">
        <title>New species of Phenylobacterium.</title>
        <authorList>
            <person name="Mieszkin S."/>
        </authorList>
    </citation>
    <scope>NUCLEOTIDE SEQUENCE [LARGE SCALE GENOMIC DNA]</scope>
    <source>
        <strain evidence="2 3">HK31-G</strain>
    </source>
</reference>
<evidence type="ECO:0000256" key="1">
    <source>
        <dbReference type="SAM" id="MobiDB-lite"/>
    </source>
</evidence>
<dbReference type="EMBL" id="JAOTJD010000043">
    <property type="protein sequence ID" value="MFD3265970.1"/>
    <property type="molecule type" value="Genomic_DNA"/>
</dbReference>
<organism evidence="2 3">
    <name type="scientific">Phenylobacterium ferrooxidans</name>
    <dbReference type="NCBI Taxonomy" id="2982689"/>
    <lineage>
        <taxon>Bacteria</taxon>
        <taxon>Pseudomonadati</taxon>
        <taxon>Pseudomonadota</taxon>
        <taxon>Alphaproteobacteria</taxon>
        <taxon>Caulobacterales</taxon>
        <taxon>Caulobacteraceae</taxon>
        <taxon>Phenylobacterium</taxon>
    </lineage>
</organism>
<name>A0ABW6CVT2_9CAUL</name>
<dbReference type="RefSeq" id="WP_377371294.1">
    <property type="nucleotide sequence ID" value="NZ_JAOTJD010000043.1"/>
</dbReference>
<feature type="region of interest" description="Disordered" evidence="1">
    <location>
        <begin position="168"/>
        <end position="201"/>
    </location>
</feature>
<accession>A0ABW6CVT2</accession>
<comment type="caution">
    <text evidence="2">The sequence shown here is derived from an EMBL/GenBank/DDBJ whole genome shotgun (WGS) entry which is preliminary data.</text>
</comment>
<evidence type="ECO:0000313" key="3">
    <source>
        <dbReference type="Proteomes" id="UP001598130"/>
    </source>
</evidence>